<dbReference type="RefSeq" id="WP_105964126.1">
    <property type="nucleotide sequence ID" value="NZ_POSO01000002.1"/>
</dbReference>
<gene>
    <name evidence="2" type="ORF">DY114_00205</name>
</gene>
<dbReference type="Pfam" id="PF15738">
    <property type="entry name" value="YafQ_toxin"/>
    <property type="match status" value="1"/>
</dbReference>
<dbReference type="EMBL" id="QUAV01000001">
    <property type="protein sequence ID" value="TPR26155.1"/>
    <property type="molecule type" value="Genomic_DNA"/>
</dbReference>
<dbReference type="PANTHER" id="PTHR40588:SF1">
    <property type="entry name" value="MRNA INTERFERASE TOXIN YAFQ"/>
    <property type="match status" value="1"/>
</dbReference>
<dbReference type="InterPro" id="IPR035093">
    <property type="entry name" value="RelE/ParE_toxin_dom_sf"/>
</dbReference>
<dbReference type="SUPFAM" id="SSF143011">
    <property type="entry name" value="RelE-like"/>
    <property type="match status" value="1"/>
</dbReference>
<dbReference type="PANTHER" id="PTHR40588">
    <property type="entry name" value="MRNA INTERFERASE TOXIN YAFQ"/>
    <property type="match status" value="1"/>
</dbReference>
<evidence type="ECO:0000313" key="2">
    <source>
        <dbReference type="EMBL" id="TPR26155.1"/>
    </source>
</evidence>
<dbReference type="Proteomes" id="UP000777560">
    <property type="component" value="Unassembled WGS sequence"/>
</dbReference>
<dbReference type="InterPro" id="IPR007712">
    <property type="entry name" value="RelE/ParE_toxin"/>
</dbReference>
<keyword evidence="1" id="KW-1277">Toxin-antitoxin system</keyword>
<dbReference type="InterPro" id="IPR004386">
    <property type="entry name" value="Toxin_YafQ-like"/>
</dbReference>
<accession>A0ABY2YYZ0</accession>
<sequence>MIINATSIFKKNLKRLKKKHYPVNVIKPCLNAIINNNTNVCNKIKDHKLSGKWKDYREFHPSRYSNYGSNFDNWIIIYKINNNELILTLVNTGNHQILK</sequence>
<proteinExistence type="predicted"/>
<organism evidence="2 3">
    <name type="scientific">Apilactobacillus micheneri</name>
    <dbReference type="NCBI Taxonomy" id="1899430"/>
    <lineage>
        <taxon>Bacteria</taxon>
        <taxon>Bacillati</taxon>
        <taxon>Bacillota</taxon>
        <taxon>Bacilli</taxon>
        <taxon>Lactobacillales</taxon>
        <taxon>Lactobacillaceae</taxon>
        <taxon>Apilactobacillus</taxon>
    </lineage>
</organism>
<evidence type="ECO:0000256" key="1">
    <source>
        <dbReference type="ARBA" id="ARBA00022649"/>
    </source>
</evidence>
<reference evidence="2 3" key="1">
    <citation type="submission" date="2018-08" db="EMBL/GenBank/DDBJ databases">
        <title>Comparative genomics of wild bee and flower associated Lactobacillus reveals potential adaptation to the bee host.</title>
        <authorList>
            <person name="Vuong H.Q."/>
            <person name="Mcfrederick Q.S."/>
        </authorList>
    </citation>
    <scope>NUCLEOTIDE SEQUENCE [LARGE SCALE GENOMIC DNA]</scope>
    <source>
        <strain evidence="2 3">HV_13</strain>
    </source>
</reference>
<protein>
    <submittedName>
        <fullName evidence="2">Type II toxin-antitoxin system mRNA interferase toxin, RelE/StbE family</fullName>
    </submittedName>
</protein>
<evidence type="ECO:0000313" key="3">
    <source>
        <dbReference type="Proteomes" id="UP000777560"/>
    </source>
</evidence>
<comment type="caution">
    <text evidence="2">The sequence shown here is derived from an EMBL/GenBank/DDBJ whole genome shotgun (WGS) entry which is preliminary data.</text>
</comment>
<dbReference type="NCBIfam" id="TIGR02385">
    <property type="entry name" value="RelE_StbE"/>
    <property type="match status" value="1"/>
</dbReference>
<keyword evidence="3" id="KW-1185">Reference proteome</keyword>
<dbReference type="Gene3D" id="3.30.2310.20">
    <property type="entry name" value="RelE-like"/>
    <property type="match status" value="1"/>
</dbReference>
<name>A0ABY2YYZ0_9LACO</name>